<dbReference type="Proteomes" id="UP000654993">
    <property type="component" value="Unassembled WGS sequence"/>
</dbReference>
<evidence type="ECO:0000313" key="2">
    <source>
        <dbReference type="Proteomes" id="UP000654993"/>
    </source>
</evidence>
<name>A0A916QCV7_9BACL</name>
<dbReference type="Pfam" id="PF10955">
    <property type="entry name" value="Fin"/>
    <property type="match status" value="1"/>
</dbReference>
<dbReference type="AlphaFoldDB" id="A0A916QCV7"/>
<reference evidence="1" key="2">
    <citation type="journal article" date="2021" name="Data Brief">
        <title>Draft genome sequence data of the facultative, thermophilic, xylanolytic bacterium Paenibacillus sp. strain DA-C8.</title>
        <authorList>
            <person name="Chhe C."/>
            <person name="Uke A."/>
            <person name="Baramee S."/>
            <person name="Ungkulpasvich U."/>
            <person name="Tachaapaikoon C."/>
            <person name="Pason P."/>
            <person name="Waeonukul R."/>
            <person name="Ratanakhanokchai K."/>
            <person name="Kosugi A."/>
        </authorList>
    </citation>
    <scope>NUCLEOTIDE SEQUENCE</scope>
    <source>
        <strain evidence="1">DA-C8</strain>
    </source>
</reference>
<evidence type="ECO:0000313" key="1">
    <source>
        <dbReference type="EMBL" id="GFR38410.1"/>
    </source>
</evidence>
<dbReference type="GO" id="GO:0010468">
    <property type="term" value="P:regulation of gene expression"/>
    <property type="evidence" value="ECO:0007669"/>
    <property type="project" value="InterPro"/>
</dbReference>
<keyword evidence="2" id="KW-1185">Reference proteome</keyword>
<gene>
    <name evidence="1" type="primary">fin</name>
    <name evidence="1" type="ORF">PRECH8_17060</name>
</gene>
<dbReference type="RefSeq" id="WP_200966663.1">
    <property type="nucleotide sequence ID" value="NZ_BMAQ01000019.1"/>
</dbReference>
<comment type="caution">
    <text evidence="1">The sequence shown here is derived from an EMBL/GenBank/DDBJ whole genome shotgun (WGS) entry which is preliminary data.</text>
</comment>
<proteinExistence type="predicted"/>
<reference evidence="1" key="1">
    <citation type="submission" date="2020-08" db="EMBL/GenBank/DDBJ databases">
        <authorList>
            <person name="Uke A."/>
            <person name="Chhe C."/>
            <person name="Baramee S."/>
            <person name="Kosugi A."/>
        </authorList>
    </citation>
    <scope>NUCLEOTIDE SEQUENCE</scope>
    <source>
        <strain evidence="1">DA-C8</strain>
    </source>
</reference>
<protein>
    <submittedName>
        <fullName evidence="1">Anti-sigma-F factor Fin</fullName>
    </submittedName>
</protein>
<dbReference type="InterPro" id="IPR020115">
    <property type="entry name" value="Fin"/>
</dbReference>
<accession>A0A916QCV7</accession>
<dbReference type="EMBL" id="BMAQ01000019">
    <property type="protein sequence ID" value="GFR38410.1"/>
    <property type="molecule type" value="Genomic_DNA"/>
</dbReference>
<organism evidence="1 2">
    <name type="scientific">Insulibacter thermoxylanivorax</name>
    <dbReference type="NCBI Taxonomy" id="2749268"/>
    <lineage>
        <taxon>Bacteria</taxon>
        <taxon>Bacillati</taxon>
        <taxon>Bacillota</taxon>
        <taxon>Bacilli</taxon>
        <taxon>Bacillales</taxon>
        <taxon>Paenibacillaceae</taxon>
        <taxon>Insulibacter</taxon>
    </lineage>
</organism>
<sequence>MPVIYYCRHCGTKVGEIHDDVSEYALGFHHLTPEERSEMISYQAGGEITVRVICDYCRTALETNPELSLLPNLLQ</sequence>